<dbReference type="EMBL" id="JAUTXU010000019">
    <property type="protein sequence ID" value="KAK3721057.1"/>
    <property type="molecule type" value="Genomic_DNA"/>
</dbReference>
<sequence length="1140" mass="126278">MSQTDELDGSPLPKTLQVGHPLDNEAVLSRQGPQQRKPPSKVQDSKRKRNDESVMDTNNSSIVSKRSVEKLYYGGEPEYFRYFVNKFKRRSPLINRGYWLRMKAIDHAVTRFLAERSAKRKIVINLGCGYDPLPFPFLAKQRELCENTTFVDVDFPSLMQNKCKILSNTEQLHGLLENFHRTSNQEGVLGAGDPYVAVGCDLRNIELLKKILQDAVDIECDDAAILFVAEVSIAYMEPEASDAVLAWAASYSDVRFCLLEQHLPDGPDHPFAKTMLAHFRKLRTPLHTIGTMDAMKQRFVAAGWPTSTLEMHSLWELWSEPTFLGPEQRRALDATEPFDEWEEFALFASHYFLLLVERKADTDYEFKPKRASLVTNRATGSAPGSISDDNTPDVEQETTLYMQEFQGSQMPRRFAAIVPPASRDQEGYSVGLHAGLGTQGRLDDGNTYASSETAQPINGPPLLVGVMCHIITKLGGTNNCMMVGGRTSPDRAIADCCLRLDGRWRMVPRLPKGRYRHCAVPLQLPTEPRSAHPLLVYGGRTGDGQVLDEWLLWSDDKVWMNLRVVGDGPSARFGAAMITDQKESVSGVIVGGMTGDGRVLNDFWHWDLQPDMSVTCQNVTARAFGMLKHNVGILGRFGAQLVRSEEGILLVGGIVGSQMLTRDEEILNMRTLRPIAIKNARPLFVGMSMQEVHGGLLFLGGGATCFSFGTYWNRNHFLSTSPQFVGDTTWQLTSSRQPESRKTALGESPAQEQLRSDADRSSRSSRYSTVSAILPNTAGTDRTSAVSMTSPSPDPTLTVSNTVVNANREPVANGHGPGLPHVVRVPTIQLTDQDTFKKNLDAALPIIFTDLSIGPCTDSWTNSYLKEAIGAESKVVVHSSKDEKMDFQKKNFSYETREFGPFIDAAERGEKVYLRSLSKGAPSERPTNIYEDFPEIAQDFRLPEELAYVVANMHSMPLRISGPVTMWLHYDVMANVLCQIKGRKKVILFPPSEVGHLGFEAGASSSSLDVFSSMAAGGTSLSRTHPHEAILEPGTVLFIPSLWAHTAAPTDGMSVAVNCFFKSLDDRKYAAGRDVYGNRDISAYEKGRRDVQRIVKSFEDSPPNVSGFYLQRLAMELMDKAKATSASAGEQSHSVYAELG</sequence>
<keyword evidence="1" id="KW-0808">Transferase</keyword>
<keyword evidence="1" id="KW-0489">Methyltransferase</keyword>
<protein>
    <submittedName>
        <fullName evidence="1">tRNA methyltransferase ppm2</fullName>
    </submittedName>
</protein>
<evidence type="ECO:0000313" key="2">
    <source>
        <dbReference type="Proteomes" id="UP001281147"/>
    </source>
</evidence>
<dbReference type="Proteomes" id="UP001281147">
    <property type="component" value="Unassembled WGS sequence"/>
</dbReference>
<organism evidence="1 2">
    <name type="scientific">Vermiconidia calcicola</name>
    <dbReference type="NCBI Taxonomy" id="1690605"/>
    <lineage>
        <taxon>Eukaryota</taxon>
        <taxon>Fungi</taxon>
        <taxon>Dikarya</taxon>
        <taxon>Ascomycota</taxon>
        <taxon>Pezizomycotina</taxon>
        <taxon>Dothideomycetes</taxon>
        <taxon>Dothideomycetidae</taxon>
        <taxon>Mycosphaerellales</taxon>
        <taxon>Extremaceae</taxon>
        <taxon>Vermiconidia</taxon>
    </lineage>
</organism>
<keyword evidence="2" id="KW-1185">Reference proteome</keyword>
<proteinExistence type="predicted"/>
<gene>
    <name evidence="1" type="primary">PPM2_1</name>
    <name evidence="1" type="ORF">LTR37_003347</name>
</gene>
<name>A0ACC3NQ02_9PEZI</name>
<reference evidence="1" key="1">
    <citation type="submission" date="2023-07" db="EMBL/GenBank/DDBJ databases">
        <title>Black Yeasts Isolated from many extreme environments.</title>
        <authorList>
            <person name="Coleine C."/>
            <person name="Stajich J.E."/>
            <person name="Selbmann L."/>
        </authorList>
    </citation>
    <scope>NUCLEOTIDE SEQUENCE</scope>
    <source>
        <strain evidence="1">CCFEE 5714</strain>
    </source>
</reference>
<accession>A0ACC3NQ02</accession>
<comment type="caution">
    <text evidence="1">The sequence shown here is derived from an EMBL/GenBank/DDBJ whole genome shotgun (WGS) entry which is preliminary data.</text>
</comment>
<evidence type="ECO:0000313" key="1">
    <source>
        <dbReference type="EMBL" id="KAK3721057.1"/>
    </source>
</evidence>